<dbReference type="STRING" id="1298598.JCM21714_3054"/>
<name>W4VMB4_9BACI</name>
<dbReference type="InterPro" id="IPR010981">
    <property type="entry name" value="SinR/SinI_dimer_dom"/>
</dbReference>
<accession>W4VMB4</accession>
<gene>
    <name evidence="2" type="ORF">JCM21714_3054</name>
</gene>
<evidence type="ECO:0000313" key="3">
    <source>
        <dbReference type="Proteomes" id="UP000019102"/>
    </source>
</evidence>
<dbReference type="Proteomes" id="UP000019102">
    <property type="component" value="Unassembled WGS sequence"/>
</dbReference>
<dbReference type="EMBL" id="BAVS01000017">
    <property type="protein sequence ID" value="GAE93933.1"/>
    <property type="molecule type" value="Genomic_DNA"/>
</dbReference>
<dbReference type="GO" id="GO:0046983">
    <property type="term" value="F:protein dimerization activity"/>
    <property type="evidence" value="ECO:0007669"/>
    <property type="project" value="InterPro"/>
</dbReference>
<organism evidence="2 3">
    <name type="scientific">Gracilibacillus boraciitolerans JCM 21714</name>
    <dbReference type="NCBI Taxonomy" id="1298598"/>
    <lineage>
        <taxon>Bacteria</taxon>
        <taxon>Bacillati</taxon>
        <taxon>Bacillota</taxon>
        <taxon>Bacilli</taxon>
        <taxon>Bacillales</taxon>
        <taxon>Bacillaceae</taxon>
        <taxon>Gracilibacillus</taxon>
    </lineage>
</organism>
<proteinExistence type="predicted"/>
<reference evidence="2 3" key="1">
    <citation type="journal article" date="2014" name="Genome Announc.">
        <title>Draft Genome Sequence of the Boron-Tolerant and Moderately Halotolerant Bacterium Gracilibacillus boraciitolerans JCM 21714T.</title>
        <authorList>
            <person name="Ahmed I."/>
            <person name="Oshima K."/>
            <person name="Suda W."/>
            <person name="Kitamura K."/>
            <person name="Iida T."/>
            <person name="Ohmori Y."/>
            <person name="Fujiwara T."/>
            <person name="Hattori M."/>
            <person name="Ohkuma M."/>
        </authorList>
    </citation>
    <scope>NUCLEOTIDE SEQUENCE [LARGE SCALE GENOMIC DNA]</scope>
    <source>
        <strain evidence="2 3">JCM 21714</strain>
    </source>
</reference>
<dbReference type="PROSITE" id="PS51500">
    <property type="entry name" value="SIN"/>
    <property type="match status" value="1"/>
</dbReference>
<keyword evidence="3" id="KW-1185">Reference proteome</keyword>
<comment type="caution">
    <text evidence="2">The sequence shown here is derived from an EMBL/GenBank/DDBJ whole genome shotgun (WGS) entry which is preliminary data.</text>
</comment>
<sequence>MLDPIRQNQNLNVDRDWLILLALAKTQGLSIQQVKEFLEEKQNNSLDSNN</sequence>
<dbReference type="GO" id="GO:0006355">
    <property type="term" value="P:regulation of DNA-templated transcription"/>
    <property type="evidence" value="ECO:0007669"/>
    <property type="project" value="InterPro"/>
</dbReference>
<protein>
    <recommendedName>
        <fullName evidence="1">Sin domain-containing protein</fullName>
    </recommendedName>
</protein>
<feature type="domain" description="Sin" evidence="1">
    <location>
        <begin position="4"/>
        <end position="42"/>
    </location>
</feature>
<dbReference type="AlphaFoldDB" id="W4VMB4"/>
<evidence type="ECO:0000313" key="2">
    <source>
        <dbReference type="EMBL" id="GAE93933.1"/>
    </source>
</evidence>
<dbReference type="RefSeq" id="WP_162833703.1">
    <property type="nucleotide sequence ID" value="NZ_BAVS01000017.1"/>
</dbReference>
<evidence type="ECO:0000259" key="1">
    <source>
        <dbReference type="PROSITE" id="PS51500"/>
    </source>
</evidence>